<dbReference type="SUPFAM" id="SSF101967">
    <property type="entry name" value="Adhesin YadA, collagen-binding domain"/>
    <property type="match status" value="2"/>
</dbReference>
<keyword evidence="5" id="KW-1185">Reference proteome</keyword>
<dbReference type="Pfam" id="PF13018">
    <property type="entry name" value="ESPR"/>
    <property type="match status" value="1"/>
</dbReference>
<sequence>MNKIYKIVWNATLGTWVVASEMVKSKKKTAKAIVGGTASIVLITFSQGAMAGYSAGGGTFCNGGNPYGAVAIGGGSDAPCAVGAATAIGNAAKASADSSTAIGSGAQATATGATAIGNDAKATKQGALALTTGAGTGQTNGSANGINSIIIGTGVNATSDYAIAIGSGATANGASAVAFGANSTATGNNSVALGASSNVKNAGGVAIGANSVSSTASGTAGYDAITGSNSTNTSNAWKSTDAAFAVGNGSSATRQITGLAAGQQDTDAVNVAQLKQTKTYTDTLANSMVNVLGGNASVTNGSISMSNIGGTGKTTLNDAIANVQTAATQAKTTVTKGDNIEVATSLNADGSTNYTVTTAKALKANSITTGNSTLNSSGLTISNGPSVTASGINANGTSVTGVAAGTISSSSTDAVNGSQISAISNSTKTLLGGNAKVGTDGTVTTTDIGGTGQSTVNDAVASVKAAGAAAQATADKGLNFKANNGTADNVALGETVTLADGTNTTATYDSSSNTYKYSVVDAPVFSGVVKANGFDANGQKITDVGNGTIGANSTDAVNGGQISTISNSTKTLLGGNAKVGTDGTVTTTDIGGTGQSTVSDAVASVKAAGAAAQATADKGLNFKANNGTADNVALGETVTLADGTNTTATYDSSTNTYKYSVVDAPVFSGVVKANGFDASGQKITDVGNGTIGTNSTDAVNGGQISTISNSTKTLLGGNAKVGTDGTVTTTDIGGTGQSTVSDAVASVKAAGAAAQATADKGLNFKANDGTTHNVALGDTITLADGTNTTATFDTTTNTYKYSVVDAPVFSGVVKANGFDA</sequence>
<dbReference type="Pfam" id="PF05658">
    <property type="entry name" value="YadA_head"/>
    <property type="match status" value="4"/>
</dbReference>
<dbReference type="InterPro" id="IPR008635">
    <property type="entry name" value="Coiled_stalk_dom"/>
</dbReference>
<dbReference type="Pfam" id="PF05662">
    <property type="entry name" value="YadA_stalk"/>
    <property type="match status" value="4"/>
</dbReference>
<dbReference type="Gene3D" id="6.20.50.100">
    <property type="match status" value="1"/>
</dbReference>
<feature type="domain" description="ESPR" evidence="3">
    <location>
        <begin position="1"/>
        <end position="43"/>
    </location>
</feature>
<protein>
    <submittedName>
        <fullName evidence="4">Uncharacterized protein</fullName>
    </submittedName>
</protein>
<dbReference type="InterPro" id="IPR024973">
    <property type="entry name" value="ESPR"/>
</dbReference>
<feature type="domain" description="Trimeric autotransporter adhesin YadA-like stalk" evidence="2">
    <location>
        <begin position="255"/>
        <end position="291"/>
    </location>
</feature>
<evidence type="ECO:0000259" key="1">
    <source>
        <dbReference type="Pfam" id="PF05658"/>
    </source>
</evidence>
<dbReference type="InterPro" id="IPR008640">
    <property type="entry name" value="Adhesin_Head_dom"/>
</dbReference>
<accession>A0ABU6DVQ8</accession>
<dbReference type="Gene3D" id="2.20.70.140">
    <property type="match status" value="1"/>
</dbReference>
<dbReference type="Gene3D" id="2.150.10.10">
    <property type="entry name" value="Serralysin-like metalloprotease, C-terminal"/>
    <property type="match status" value="3"/>
</dbReference>
<evidence type="ECO:0000313" key="5">
    <source>
        <dbReference type="Proteomes" id="UP001339883"/>
    </source>
</evidence>
<dbReference type="InterPro" id="IPR011049">
    <property type="entry name" value="Serralysin-like_metalloprot_C"/>
</dbReference>
<dbReference type="RefSeq" id="WP_325776353.1">
    <property type="nucleotide sequence ID" value="NZ_VTDN01000026.1"/>
</dbReference>
<dbReference type="Proteomes" id="UP001339883">
    <property type="component" value="Unassembled WGS sequence"/>
</dbReference>
<evidence type="ECO:0000259" key="2">
    <source>
        <dbReference type="Pfam" id="PF05662"/>
    </source>
</evidence>
<feature type="domain" description="Trimeric autotransporter adhesin YadA-like stalk" evidence="2">
    <location>
        <begin position="399"/>
        <end position="440"/>
    </location>
</feature>
<proteinExistence type="predicted"/>
<feature type="domain" description="Trimeric autotransporter adhesin YadA-like head" evidence="1">
    <location>
        <begin position="85"/>
        <end position="106"/>
    </location>
</feature>
<feature type="non-terminal residue" evidence="4">
    <location>
        <position position="820"/>
    </location>
</feature>
<feature type="domain" description="Trimeric autotransporter adhesin YadA-like head" evidence="1">
    <location>
        <begin position="171"/>
        <end position="197"/>
    </location>
</feature>
<evidence type="ECO:0000259" key="3">
    <source>
        <dbReference type="Pfam" id="PF13018"/>
    </source>
</evidence>
<feature type="domain" description="Trimeric autotransporter adhesin YadA-like stalk" evidence="2">
    <location>
        <begin position="540"/>
        <end position="582"/>
    </location>
</feature>
<evidence type="ECO:0000313" key="4">
    <source>
        <dbReference type="EMBL" id="MEB5477945.1"/>
    </source>
</evidence>
<dbReference type="Gene3D" id="1.20.5.170">
    <property type="match status" value="1"/>
</dbReference>
<comment type="caution">
    <text evidence="4">The sequence shown here is derived from an EMBL/GenBank/DDBJ whole genome shotgun (WGS) entry which is preliminary data.</text>
</comment>
<name>A0ABU6DVQ8_9GAMM</name>
<gene>
    <name evidence="4" type="ORF">I2F25_13035</name>
</gene>
<dbReference type="EMBL" id="VTDN01000026">
    <property type="protein sequence ID" value="MEB5477945.1"/>
    <property type="molecule type" value="Genomic_DNA"/>
</dbReference>
<feature type="domain" description="Trimeric autotransporter adhesin YadA-like head" evidence="1">
    <location>
        <begin position="108"/>
        <end position="130"/>
    </location>
</feature>
<feature type="domain" description="Trimeric autotransporter adhesin YadA-like stalk" evidence="2">
    <location>
        <begin position="682"/>
        <end position="724"/>
    </location>
</feature>
<feature type="domain" description="Trimeric autotransporter adhesin YadA-like head" evidence="1">
    <location>
        <begin position="143"/>
        <end position="169"/>
    </location>
</feature>
<reference evidence="4 5" key="1">
    <citation type="submission" date="2019-08" db="EMBL/GenBank/DDBJ databases">
        <title>Five species of Acinetobacter isolated from floral nectar and animal pollinators.</title>
        <authorList>
            <person name="Hendry T.A."/>
        </authorList>
    </citation>
    <scope>NUCLEOTIDE SEQUENCE [LARGE SCALE GENOMIC DNA]</scope>
    <source>
        <strain evidence="4 5">MD18.27</strain>
    </source>
</reference>
<organism evidence="4 5">
    <name type="scientific">Acinetobacter pollinis</name>
    <dbReference type="NCBI Taxonomy" id="2605270"/>
    <lineage>
        <taxon>Bacteria</taxon>
        <taxon>Pseudomonadati</taxon>
        <taxon>Pseudomonadota</taxon>
        <taxon>Gammaproteobacteria</taxon>
        <taxon>Moraxellales</taxon>
        <taxon>Moraxellaceae</taxon>
        <taxon>Acinetobacter</taxon>
    </lineage>
</organism>